<evidence type="ECO:0000313" key="4">
    <source>
        <dbReference type="Proteomes" id="UP001334804"/>
    </source>
</evidence>
<dbReference type="Proteomes" id="UP000199343">
    <property type="component" value="Unassembled WGS sequence"/>
</dbReference>
<organism evidence="1 3">
    <name type="scientific">Micromonospora peucetia</name>
    <dbReference type="NCBI Taxonomy" id="47871"/>
    <lineage>
        <taxon>Bacteria</taxon>
        <taxon>Bacillati</taxon>
        <taxon>Actinomycetota</taxon>
        <taxon>Actinomycetes</taxon>
        <taxon>Micromonosporales</taxon>
        <taxon>Micromonosporaceae</taxon>
        <taxon>Micromonospora</taxon>
    </lineage>
</organism>
<dbReference type="GO" id="GO:0016740">
    <property type="term" value="F:transferase activity"/>
    <property type="evidence" value="ECO:0007669"/>
    <property type="project" value="UniProtKB-KW"/>
</dbReference>
<accession>A0A1C6W4T0</accession>
<sequence length="385" mass="43517">MTGPELELPAEARLLVALARLRPDTDVRGRVHDLLTRHEEFDWGRFVDLASRHMVLPLISRNVLRNRLSHDDDGRQQMPYAWLYADVYQGTRRRNLALSDEFGRVLGQLNAAGLRYVIRKGPALTDGLYRDPGTRRMSDLDVLIRRTDLPVLAEVATTAGYDVGKVTPTGTRIAPFDRRTTLYWQVNLGNVALPYLKLGHRPEVETFILSPCFSLFQPNAGLPLSPDPFLERATPTVIYGQPARVLDPADQLIDACVQLHAEATLLYYIESDKDLTLRKFVDLVELLHVSTAQDLSRFRTRAHELGCGPSVHYALHYTRQLYPEAVPPGLAEEFQPADTAYLDEYGGFDGTPKRWDVGFTERMFDRGRRHAVEVRSNVPGTRSSV</sequence>
<evidence type="ECO:0000313" key="1">
    <source>
        <dbReference type="EMBL" id="SCL73528.1"/>
    </source>
</evidence>
<evidence type="ECO:0000313" key="2">
    <source>
        <dbReference type="EMBL" id="WSA32672.1"/>
    </source>
</evidence>
<dbReference type="Gene3D" id="3.30.460.40">
    <property type="match status" value="1"/>
</dbReference>
<dbReference type="Proteomes" id="UP001334804">
    <property type="component" value="Chromosome"/>
</dbReference>
<dbReference type="EMBL" id="CP109071">
    <property type="protein sequence ID" value="WSA32672.1"/>
    <property type="molecule type" value="Genomic_DNA"/>
</dbReference>
<protein>
    <submittedName>
        <fullName evidence="2">Nucleotidyltransferase family protein</fullName>
    </submittedName>
    <submittedName>
        <fullName evidence="1">Uncharacterized nucleotidyltransferase</fullName>
    </submittedName>
</protein>
<name>A0A1C6W4T0_9ACTN</name>
<dbReference type="STRING" id="47871.GA0070608_5822"/>
<dbReference type="EMBL" id="FMIC01000002">
    <property type="protein sequence ID" value="SCL73528.1"/>
    <property type="molecule type" value="Genomic_DNA"/>
</dbReference>
<evidence type="ECO:0000313" key="3">
    <source>
        <dbReference type="Proteomes" id="UP000199343"/>
    </source>
</evidence>
<dbReference type="RefSeq" id="WP_091632293.1">
    <property type="nucleotide sequence ID" value="NZ_CP109071.1"/>
</dbReference>
<gene>
    <name evidence="1" type="ORF">GA0070608_5822</name>
    <name evidence="2" type="ORF">OIE14_00845</name>
</gene>
<keyword evidence="1" id="KW-0808">Transferase</keyword>
<dbReference type="InterPro" id="IPR039498">
    <property type="entry name" value="NTP_transf_5"/>
</dbReference>
<dbReference type="Pfam" id="PF14907">
    <property type="entry name" value="NTP_transf_5"/>
    <property type="match status" value="1"/>
</dbReference>
<dbReference type="AlphaFoldDB" id="A0A1C6W4T0"/>
<proteinExistence type="predicted"/>
<keyword evidence="4" id="KW-1185">Reference proteome</keyword>
<reference evidence="2 4" key="2">
    <citation type="submission" date="2022-10" db="EMBL/GenBank/DDBJ databases">
        <title>The complete genomes of actinobacterial strains from the NBC collection.</title>
        <authorList>
            <person name="Joergensen T.S."/>
            <person name="Alvarez Arevalo M."/>
            <person name="Sterndorff E.B."/>
            <person name="Faurdal D."/>
            <person name="Vuksanovic O."/>
            <person name="Mourched A.-S."/>
            <person name="Charusanti P."/>
            <person name="Shaw S."/>
            <person name="Blin K."/>
            <person name="Weber T."/>
        </authorList>
    </citation>
    <scope>NUCLEOTIDE SEQUENCE [LARGE SCALE GENOMIC DNA]</scope>
    <source>
        <strain evidence="2 4">NBC 01809</strain>
    </source>
</reference>
<dbReference type="OrthoDB" id="4159853at2"/>
<reference evidence="1 3" key="1">
    <citation type="submission" date="2016-06" db="EMBL/GenBank/DDBJ databases">
        <authorList>
            <person name="Kjaerup R.B."/>
            <person name="Dalgaard T.S."/>
            <person name="Juul-Madsen H.R."/>
        </authorList>
    </citation>
    <scope>NUCLEOTIDE SEQUENCE [LARGE SCALE GENOMIC DNA]</scope>
    <source>
        <strain evidence="1 3">DSM 43363</strain>
    </source>
</reference>